<protein>
    <submittedName>
        <fullName evidence="3">Outer membrane protein assembly factor BamB</fullName>
    </submittedName>
</protein>
<proteinExistence type="predicted"/>
<dbReference type="Gene3D" id="2.40.128.630">
    <property type="match status" value="1"/>
</dbReference>
<dbReference type="Pfam" id="PF13360">
    <property type="entry name" value="PQQ_2"/>
    <property type="match status" value="2"/>
</dbReference>
<dbReference type="InterPro" id="IPR002372">
    <property type="entry name" value="PQQ_rpt_dom"/>
</dbReference>
<dbReference type="AlphaFoldDB" id="A0A517U0U5"/>
<gene>
    <name evidence="3" type="primary">bamB_4</name>
    <name evidence="3" type="ORF">I41_34440</name>
</gene>
<sequence>MNKHSEAIETSLSSQPLAGPLRGPGSPAKRLCPRIDPDRVAVRLWRCVTLASVSLVAMFASASTLRADWPLVRGDAAATGAVVAPLPQPLDILWTYEAAESGFEATASIVEGVVYVGDVDGTFHAVKLADGSPLWTRKFEETGFVAGSAVVEGRIYCVDYNGVVRCLKIENGETIWEFNTDTSLYAAPNVYEGVVLLAADSGQLFALDAATGKKKWEPFTIDQPLRCWPTVVAERVLIAGCDGKLHLVDVNSGKDVESIDIGGPADGMPAVVGDRVFFCTAGGVFHGMTIKPLASLWEFGHRAQGEEIHAAAATPNAIVLGTHDKRMVALKPATGEVIWSTPLRSRAESSPVVAGDLVLFGTVRGRLQALEMAGGKEVWNTEVGGRFTASPALTDGRMVIGNEDGTLYCVGGK</sequence>
<dbReference type="InterPro" id="IPR015943">
    <property type="entry name" value="WD40/YVTN_repeat-like_dom_sf"/>
</dbReference>
<evidence type="ECO:0000256" key="1">
    <source>
        <dbReference type="SAM" id="MobiDB-lite"/>
    </source>
</evidence>
<dbReference type="OrthoDB" id="256225at2"/>
<feature type="region of interest" description="Disordered" evidence="1">
    <location>
        <begin position="1"/>
        <end position="30"/>
    </location>
</feature>
<dbReference type="InterPro" id="IPR018391">
    <property type="entry name" value="PQQ_b-propeller_rpt"/>
</dbReference>
<accession>A0A517U0U5</accession>
<dbReference type="SUPFAM" id="SSF50998">
    <property type="entry name" value="Quinoprotein alcohol dehydrogenase-like"/>
    <property type="match status" value="2"/>
</dbReference>
<reference evidence="3 4" key="1">
    <citation type="submission" date="2019-02" db="EMBL/GenBank/DDBJ databases">
        <title>Deep-cultivation of Planctomycetes and their phenomic and genomic characterization uncovers novel biology.</title>
        <authorList>
            <person name="Wiegand S."/>
            <person name="Jogler M."/>
            <person name="Boedeker C."/>
            <person name="Pinto D."/>
            <person name="Vollmers J."/>
            <person name="Rivas-Marin E."/>
            <person name="Kohn T."/>
            <person name="Peeters S.H."/>
            <person name="Heuer A."/>
            <person name="Rast P."/>
            <person name="Oberbeckmann S."/>
            <person name="Bunk B."/>
            <person name="Jeske O."/>
            <person name="Meyerdierks A."/>
            <person name="Storesund J.E."/>
            <person name="Kallscheuer N."/>
            <person name="Luecker S."/>
            <person name="Lage O.M."/>
            <person name="Pohl T."/>
            <person name="Merkel B.J."/>
            <person name="Hornburger P."/>
            <person name="Mueller R.-W."/>
            <person name="Bruemmer F."/>
            <person name="Labrenz M."/>
            <person name="Spormann A.M."/>
            <person name="Op den Camp H."/>
            <person name="Overmann J."/>
            <person name="Amann R."/>
            <person name="Jetten M.S.M."/>
            <person name="Mascher T."/>
            <person name="Medema M.H."/>
            <person name="Devos D.P."/>
            <person name="Kaster A.-K."/>
            <person name="Ovreas L."/>
            <person name="Rohde M."/>
            <person name="Galperin M.Y."/>
            <person name="Jogler C."/>
        </authorList>
    </citation>
    <scope>NUCLEOTIDE SEQUENCE [LARGE SCALE GENOMIC DNA]</scope>
    <source>
        <strain evidence="3 4">I41</strain>
    </source>
</reference>
<evidence type="ECO:0000313" key="3">
    <source>
        <dbReference type="EMBL" id="QDT74249.1"/>
    </source>
</evidence>
<evidence type="ECO:0000313" key="4">
    <source>
        <dbReference type="Proteomes" id="UP000317909"/>
    </source>
</evidence>
<organism evidence="3 4">
    <name type="scientific">Lacipirellula limnantheis</name>
    <dbReference type="NCBI Taxonomy" id="2528024"/>
    <lineage>
        <taxon>Bacteria</taxon>
        <taxon>Pseudomonadati</taxon>
        <taxon>Planctomycetota</taxon>
        <taxon>Planctomycetia</taxon>
        <taxon>Pirellulales</taxon>
        <taxon>Lacipirellulaceae</taxon>
        <taxon>Lacipirellula</taxon>
    </lineage>
</organism>
<name>A0A517U0U5_9BACT</name>
<feature type="domain" description="Pyrrolo-quinoline quinone repeat" evidence="2">
    <location>
        <begin position="93"/>
        <end position="217"/>
    </location>
</feature>
<feature type="domain" description="Pyrrolo-quinoline quinone repeat" evidence="2">
    <location>
        <begin position="230"/>
        <end position="410"/>
    </location>
</feature>
<evidence type="ECO:0000259" key="2">
    <source>
        <dbReference type="Pfam" id="PF13360"/>
    </source>
</evidence>
<keyword evidence="4" id="KW-1185">Reference proteome</keyword>
<dbReference type="EMBL" id="CP036339">
    <property type="protein sequence ID" value="QDT74249.1"/>
    <property type="molecule type" value="Genomic_DNA"/>
</dbReference>
<dbReference type="Proteomes" id="UP000317909">
    <property type="component" value="Chromosome"/>
</dbReference>
<dbReference type="InterPro" id="IPR011047">
    <property type="entry name" value="Quinoprotein_ADH-like_sf"/>
</dbReference>
<dbReference type="PANTHER" id="PTHR34512">
    <property type="entry name" value="CELL SURFACE PROTEIN"/>
    <property type="match status" value="1"/>
</dbReference>
<dbReference type="PANTHER" id="PTHR34512:SF30">
    <property type="entry name" value="OUTER MEMBRANE PROTEIN ASSEMBLY FACTOR BAMB"/>
    <property type="match status" value="1"/>
</dbReference>
<dbReference type="SMART" id="SM00564">
    <property type="entry name" value="PQQ"/>
    <property type="match status" value="7"/>
</dbReference>
<dbReference type="Gene3D" id="2.130.10.10">
    <property type="entry name" value="YVTN repeat-like/Quinoprotein amine dehydrogenase"/>
    <property type="match status" value="1"/>
</dbReference>
<dbReference type="KEGG" id="llh:I41_34440"/>